<accession>A0A974D289</accession>
<sequence length="75" mass="8543">MSSSPSPILFPSIECSLFPLVEFHPFSLVPFLPYLPLSLSSLPPCVILHIYLNCCFTLFTFLPSTELYHYSTETR</sequence>
<evidence type="ECO:0000313" key="2">
    <source>
        <dbReference type="Proteomes" id="UP000694892"/>
    </source>
</evidence>
<organism evidence="1 2">
    <name type="scientific">Xenopus laevis</name>
    <name type="common">African clawed frog</name>
    <dbReference type="NCBI Taxonomy" id="8355"/>
    <lineage>
        <taxon>Eukaryota</taxon>
        <taxon>Metazoa</taxon>
        <taxon>Chordata</taxon>
        <taxon>Craniata</taxon>
        <taxon>Vertebrata</taxon>
        <taxon>Euteleostomi</taxon>
        <taxon>Amphibia</taxon>
        <taxon>Batrachia</taxon>
        <taxon>Anura</taxon>
        <taxon>Pipoidea</taxon>
        <taxon>Pipidae</taxon>
        <taxon>Xenopodinae</taxon>
        <taxon>Xenopus</taxon>
        <taxon>Xenopus</taxon>
    </lineage>
</organism>
<protein>
    <submittedName>
        <fullName evidence="1">Uncharacterized protein</fullName>
    </submittedName>
</protein>
<name>A0A974D289_XENLA</name>
<gene>
    <name evidence="1" type="ORF">XELAEV_18021789mg</name>
</gene>
<dbReference type="AlphaFoldDB" id="A0A974D289"/>
<reference evidence="2" key="1">
    <citation type="journal article" date="2016" name="Nature">
        <title>Genome evolution in the allotetraploid frog Xenopus laevis.</title>
        <authorList>
            <person name="Session A.M."/>
            <person name="Uno Y."/>
            <person name="Kwon T."/>
            <person name="Chapman J.A."/>
            <person name="Toyoda A."/>
            <person name="Takahashi S."/>
            <person name="Fukui A."/>
            <person name="Hikosaka A."/>
            <person name="Suzuki A."/>
            <person name="Kondo M."/>
            <person name="van Heeringen S.J."/>
            <person name="Quigley I."/>
            <person name="Heinz S."/>
            <person name="Ogino H."/>
            <person name="Ochi H."/>
            <person name="Hellsten U."/>
            <person name="Lyons J.B."/>
            <person name="Simakov O."/>
            <person name="Putnam N."/>
            <person name="Stites J."/>
            <person name="Kuroki Y."/>
            <person name="Tanaka T."/>
            <person name="Michiue T."/>
            <person name="Watanabe M."/>
            <person name="Bogdanovic O."/>
            <person name="Lister R."/>
            <person name="Georgiou G."/>
            <person name="Paranjpe S.S."/>
            <person name="van Kruijsbergen I."/>
            <person name="Shu S."/>
            <person name="Carlson J."/>
            <person name="Kinoshita T."/>
            <person name="Ohta Y."/>
            <person name="Mawaribuchi S."/>
            <person name="Jenkins J."/>
            <person name="Grimwood J."/>
            <person name="Schmutz J."/>
            <person name="Mitros T."/>
            <person name="Mozaffari S.V."/>
            <person name="Suzuki Y."/>
            <person name="Haramoto Y."/>
            <person name="Yamamoto T.S."/>
            <person name="Takagi C."/>
            <person name="Heald R."/>
            <person name="Miller K."/>
            <person name="Haudenschild C."/>
            <person name="Kitzman J."/>
            <person name="Nakayama T."/>
            <person name="Izutsu Y."/>
            <person name="Robert J."/>
            <person name="Fortriede J."/>
            <person name="Burns K."/>
            <person name="Lotay V."/>
            <person name="Karimi K."/>
            <person name="Yasuoka Y."/>
            <person name="Dichmann D.S."/>
            <person name="Flajnik M.F."/>
            <person name="Houston D.W."/>
            <person name="Shendure J."/>
            <person name="DuPasquier L."/>
            <person name="Vize P.D."/>
            <person name="Zorn A.M."/>
            <person name="Ito M."/>
            <person name="Marcotte E.M."/>
            <person name="Wallingford J.B."/>
            <person name="Ito Y."/>
            <person name="Asashima M."/>
            <person name="Ueno N."/>
            <person name="Matsuda Y."/>
            <person name="Veenstra G.J."/>
            <person name="Fujiyama A."/>
            <person name="Harland R.M."/>
            <person name="Taira M."/>
            <person name="Rokhsar D.S."/>
        </authorList>
    </citation>
    <scope>NUCLEOTIDE SEQUENCE [LARGE SCALE GENOMIC DNA]</scope>
    <source>
        <strain evidence="2">J</strain>
    </source>
</reference>
<dbReference type="EMBL" id="CM004472">
    <property type="protein sequence ID" value="OCT83647.1"/>
    <property type="molecule type" value="Genomic_DNA"/>
</dbReference>
<dbReference type="Proteomes" id="UP000694892">
    <property type="component" value="Chromosome 4L"/>
</dbReference>
<evidence type="ECO:0000313" key="1">
    <source>
        <dbReference type="EMBL" id="OCT83647.1"/>
    </source>
</evidence>
<proteinExistence type="predicted"/>